<sequence length="34" mass="4185">MEGQWIIALIDKLHNTLSILKWYLERYLIAYFTK</sequence>
<comment type="caution">
    <text evidence="1">The sequence shown here is derived from an EMBL/GenBank/DDBJ whole genome shotgun (WGS) entry which is preliminary data.</text>
</comment>
<evidence type="ECO:0000313" key="1">
    <source>
        <dbReference type="EMBL" id="RKR15032.1"/>
    </source>
</evidence>
<gene>
    <name evidence="1" type="ORF">CLV91_1114</name>
</gene>
<accession>A0A495EDT4</accession>
<dbReference type="AlphaFoldDB" id="A0A495EDT4"/>
<name>A0A495EDT4_9FLAO</name>
<proteinExistence type="predicted"/>
<keyword evidence="2" id="KW-1185">Reference proteome</keyword>
<evidence type="ECO:0000313" key="2">
    <source>
        <dbReference type="Proteomes" id="UP000269412"/>
    </source>
</evidence>
<dbReference type="Proteomes" id="UP000269412">
    <property type="component" value="Unassembled WGS sequence"/>
</dbReference>
<reference evidence="1 2" key="1">
    <citation type="submission" date="2018-10" db="EMBL/GenBank/DDBJ databases">
        <title>Genomic Encyclopedia of Archaeal and Bacterial Type Strains, Phase II (KMG-II): from individual species to whole genera.</title>
        <authorList>
            <person name="Goeker M."/>
        </authorList>
    </citation>
    <scope>NUCLEOTIDE SEQUENCE [LARGE SCALE GENOMIC DNA]</scope>
    <source>
        <strain evidence="1 2">DSM 25230</strain>
    </source>
</reference>
<protein>
    <submittedName>
        <fullName evidence="1">Uncharacterized protein</fullName>
    </submittedName>
</protein>
<organism evidence="1 2">
    <name type="scientific">Maribacter vaceletii</name>
    <dbReference type="NCBI Taxonomy" id="1206816"/>
    <lineage>
        <taxon>Bacteria</taxon>
        <taxon>Pseudomonadati</taxon>
        <taxon>Bacteroidota</taxon>
        <taxon>Flavobacteriia</taxon>
        <taxon>Flavobacteriales</taxon>
        <taxon>Flavobacteriaceae</taxon>
        <taxon>Maribacter</taxon>
    </lineage>
</organism>
<dbReference type="EMBL" id="RBIQ01000007">
    <property type="protein sequence ID" value="RKR15032.1"/>
    <property type="molecule type" value="Genomic_DNA"/>
</dbReference>